<dbReference type="GO" id="GO:0030163">
    <property type="term" value="P:protein catabolic process"/>
    <property type="evidence" value="ECO:0007669"/>
    <property type="project" value="InterPro"/>
</dbReference>
<dbReference type="InterPro" id="IPR014719">
    <property type="entry name" value="Ribosomal_bL12_C/ClpS-like"/>
</dbReference>
<accession>A0A077L469</accession>
<feature type="domain" description="Adaptor protein ClpS core" evidence="2">
    <location>
        <begin position="57"/>
        <end position="136"/>
    </location>
</feature>
<dbReference type="Proteomes" id="UP000887320">
    <property type="component" value="Unassembled WGS sequence"/>
</dbReference>
<dbReference type="GO" id="GO:0006508">
    <property type="term" value="P:proteolysis"/>
    <property type="evidence" value="ECO:0007669"/>
    <property type="project" value="UniProtKB-UniRule"/>
</dbReference>
<comment type="similarity">
    <text evidence="1">Belongs to the ClpS family.</text>
</comment>
<evidence type="ECO:0000256" key="1">
    <source>
        <dbReference type="HAMAP-Rule" id="MF_00302"/>
    </source>
</evidence>
<dbReference type="EMBL" id="JAHWXT010000006">
    <property type="protein sequence ID" value="MCF0266146.1"/>
    <property type="molecule type" value="Genomic_DNA"/>
</dbReference>
<protein>
    <recommendedName>
        <fullName evidence="1">ATP-dependent Clp protease adapter protein ClpS</fullName>
    </recommendedName>
</protein>
<dbReference type="Gene3D" id="3.30.1390.10">
    <property type="match status" value="1"/>
</dbReference>
<dbReference type="PANTHER" id="PTHR33473">
    <property type="entry name" value="ATP-DEPENDENT CLP PROTEASE ADAPTER PROTEIN CLPS1, CHLOROPLASTIC"/>
    <property type="match status" value="1"/>
</dbReference>
<evidence type="ECO:0000313" key="3">
    <source>
        <dbReference type="EMBL" id="MCF0266146.1"/>
    </source>
</evidence>
<dbReference type="InterPro" id="IPR022935">
    <property type="entry name" value="ClpS"/>
</dbReference>
<sequence>MRTNKRQMSLNEVKSSFRDSGFIDWHLSIRISNSEDPNHPDHDQADVAVQTAPPEVKRPPMYSVVLLNDDYTPMDFVIEILQQYFALNLDQATQVMLTVHYEGKGEAGVYPRDIAETKANQVNNYARSQGHPLLCQIEPKE</sequence>
<dbReference type="KEGG" id="agu:AS4_20040"/>
<dbReference type="Pfam" id="PF02617">
    <property type="entry name" value="ClpS"/>
    <property type="match status" value="1"/>
</dbReference>
<gene>
    <name evidence="1 3" type="primary">clpS</name>
    <name evidence="3" type="ORF">KW868_16985</name>
</gene>
<name>A0A077L469_ACIGI</name>
<keyword evidence="3" id="KW-0378">Hydrolase</keyword>
<proteinExistence type="inferred from homology"/>
<evidence type="ECO:0000259" key="2">
    <source>
        <dbReference type="Pfam" id="PF02617"/>
    </source>
</evidence>
<dbReference type="InterPro" id="IPR003769">
    <property type="entry name" value="ClpS_core"/>
</dbReference>
<dbReference type="RefSeq" id="WP_004720737.1">
    <property type="nucleotide sequence ID" value="NZ_AP014630.1"/>
</dbReference>
<comment type="subunit">
    <text evidence="1">Binds to the N-terminal domain of the chaperone ClpA.</text>
</comment>
<dbReference type="STRING" id="106649.GCA_000829655_02141"/>
<dbReference type="GeneID" id="67744074"/>
<dbReference type="PANTHER" id="PTHR33473:SF19">
    <property type="entry name" value="ATP-DEPENDENT CLP PROTEASE ADAPTER PROTEIN CLPS"/>
    <property type="match status" value="1"/>
</dbReference>
<dbReference type="HAMAP" id="MF_00302">
    <property type="entry name" value="ClpS"/>
    <property type="match status" value="1"/>
</dbReference>
<organism evidence="3 4">
    <name type="scientific">Acinetobacter guillouiae</name>
    <name type="common">Acinetobacter genomosp. 11</name>
    <dbReference type="NCBI Taxonomy" id="106649"/>
    <lineage>
        <taxon>Bacteria</taxon>
        <taxon>Pseudomonadati</taxon>
        <taxon>Pseudomonadota</taxon>
        <taxon>Gammaproteobacteria</taxon>
        <taxon>Moraxellales</taxon>
        <taxon>Moraxellaceae</taxon>
        <taxon>Acinetobacter</taxon>
    </lineage>
</organism>
<dbReference type="FunFam" id="3.30.1390.10:FF:000002">
    <property type="entry name" value="ATP-dependent Clp protease adapter protein ClpS"/>
    <property type="match status" value="1"/>
</dbReference>
<dbReference type="SUPFAM" id="SSF54736">
    <property type="entry name" value="ClpS-like"/>
    <property type="match status" value="1"/>
</dbReference>
<comment type="caution">
    <text evidence="3">The sequence shown here is derived from an EMBL/GenBank/DDBJ whole genome shotgun (WGS) entry which is preliminary data.</text>
</comment>
<dbReference type="GO" id="GO:0008233">
    <property type="term" value="F:peptidase activity"/>
    <property type="evidence" value="ECO:0007669"/>
    <property type="project" value="UniProtKB-KW"/>
</dbReference>
<dbReference type="AlphaFoldDB" id="A0A077L469"/>
<keyword evidence="3" id="KW-0645">Protease</keyword>
<evidence type="ECO:0000313" key="4">
    <source>
        <dbReference type="Proteomes" id="UP000887320"/>
    </source>
</evidence>
<comment type="function">
    <text evidence="1">Involved in the modulation of the specificity of the ClpAP-mediated ATP-dependent protein degradation.</text>
</comment>
<dbReference type="NCBIfam" id="NF000672">
    <property type="entry name" value="PRK00033.1-5"/>
    <property type="match status" value="1"/>
</dbReference>
<reference evidence="3" key="1">
    <citation type="submission" date="2021-07" db="EMBL/GenBank/DDBJ databases">
        <authorList>
            <person name="Fernandez M."/>
            <person name="Pereira P."/>
            <person name="Torres Tejerizo G.A."/>
            <person name="Gonzalez P."/>
            <person name="Agostini E."/>
        </authorList>
    </citation>
    <scope>NUCLEOTIDE SEQUENCE</scope>
    <source>
        <strain evidence="3">SFC 500-1A</strain>
    </source>
</reference>